<dbReference type="AlphaFoldDB" id="A0A0F9DV79"/>
<dbReference type="SUPFAM" id="SSF53335">
    <property type="entry name" value="S-adenosyl-L-methionine-dependent methyltransferases"/>
    <property type="match status" value="1"/>
</dbReference>
<dbReference type="Pfam" id="PF13489">
    <property type="entry name" value="Methyltransf_23"/>
    <property type="match status" value="1"/>
</dbReference>
<comment type="caution">
    <text evidence="1">The sequence shown here is derived from an EMBL/GenBank/DDBJ whole genome shotgun (WGS) entry which is preliminary data.</text>
</comment>
<dbReference type="Gene3D" id="3.40.50.150">
    <property type="entry name" value="Vaccinia Virus protein VP39"/>
    <property type="match status" value="1"/>
</dbReference>
<protein>
    <submittedName>
        <fullName evidence="1">Uncharacterized protein</fullName>
    </submittedName>
</protein>
<gene>
    <name evidence="1" type="ORF">LCGC14_2502440</name>
</gene>
<accession>A0A0F9DV79</accession>
<sequence length="191" mass="22041">MSVSIANLEREKYEAVWSLDIYRIKCHSLNLWENHREIFPENFRTALDIGCGLGYLMAAWNEEGYDAWGIDIAANCLASDISARWGKRFIVENLWEMELGVHFDLGICADVMEHIPEEFIERTLKNIARHCNETIFSIANFSSNSLGHNLHLTQKPLDWWLGMFQSVGPEPEVLSLGGRNNVYHLRWRICG</sequence>
<evidence type="ECO:0000313" key="1">
    <source>
        <dbReference type="EMBL" id="KKL15753.1"/>
    </source>
</evidence>
<dbReference type="EMBL" id="LAZR01039943">
    <property type="protein sequence ID" value="KKL15753.1"/>
    <property type="molecule type" value="Genomic_DNA"/>
</dbReference>
<proteinExistence type="predicted"/>
<dbReference type="InterPro" id="IPR029063">
    <property type="entry name" value="SAM-dependent_MTases_sf"/>
</dbReference>
<reference evidence="1" key="1">
    <citation type="journal article" date="2015" name="Nature">
        <title>Complex archaea that bridge the gap between prokaryotes and eukaryotes.</title>
        <authorList>
            <person name="Spang A."/>
            <person name="Saw J.H."/>
            <person name="Jorgensen S.L."/>
            <person name="Zaremba-Niedzwiedzka K."/>
            <person name="Martijn J."/>
            <person name="Lind A.E."/>
            <person name="van Eijk R."/>
            <person name="Schleper C."/>
            <person name="Guy L."/>
            <person name="Ettema T.J."/>
        </authorList>
    </citation>
    <scope>NUCLEOTIDE SEQUENCE</scope>
</reference>
<organism evidence="1">
    <name type="scientific">marine sediment metagenome</name>
    <dbReference type="NCBI Taxonomy" id="412755"/>
    <lineage>
        <taxon>unclassified sequences</taxon>
        <taxon>metagenomes</taxon>
        <taxon>ecological metagenomes</taxon>
    </lineage>
</organism>
<dbReference type="CDD" id="cd02440">
    <property type="entry name" value="AdoMet_MTases"/>
    <property type="match status" value="1"/>
</dbReference>
<name>A0A0F9DV79_9ZZZZ</name>